<protein>
    <recommendedName>
        <fullName evidence="4">Cytochrome c oxidase assembly protein COX16, mitochondrial</fullName>
    </recommendedName>
    <alternativeName>
        <fullName evidence="5">Cytochrome c oxidase assembly protein cox16, mitochondrial</fullName>
    </alternativeName>
</protein>
<comment type="subcellular location">
    <subcellularLocation>
        <location evidence="2">Mitochondrion inner membrane</location>
        <topology evidence="2">Single-pass membrane protein</topology>
    </subcellularLocation>
</comment>
<evidence type="ECO:0000256" key="5">
    <source>
        <dbReference type="ARBA" id="ARBA00019222"/>
    </source>
</evidence>
<evidence type="ECO:0000256" key="6">
    <source>
        <dbReference type="ARBA" id="ARBA00022692"/>
    </source>
</evidence>
<evidence type="ECO:0000256" key="2">
    <source>
        <dbReference type="ARBA" id="ARBA00004434"/>
    </source>
</evidence>
<reference evidence="13" key="1">
    <citation type="submission" date="2023-07" db="EMBL/GenBank/DDBJ databases">
        <title>A draft genome of Kazachstania heterogenica Y-27499.</title>
        <authorList>
            <person name="Donic C."/>
            <person name="Kralova J.S."/>
            <person name="Fidel L."/>
            <person name="Ben-Dor S."/>
            <person name="Jung S."/>
        </authorList>
    </citation>
    <scope>NUCLEOTIDE SEQUENCE [LARGE SCALE GENOMIC DNA]</scope>
    <source>
        <strain evidence="13">Y27499</strain>
    </source>
</reference>
<keyword evidence="6 11" id="KW-0812">Transmembrane</keyword>
<keyword evidence="9" id="KW-0496">Mitochondrion</keyword>
<evidence type="ECO:0000256" key="8">
    <source>
        <dbReference type="ARBA" id="ARBA00022989"/>
    </source>
</evidence>
<comment type="similarity">
    <text evidence="3">Belongs to the COX16 family.</text>
</comment>
<dbReference type="Pfam" id="PF14138">
    <property type="entry name" value="COX16"/>
    <property type="match status" value="1"/>
</dbReference>
<proteinExistence type="inferred from homology"/>
<dbReference type="PANTHER" id="PTHR17130">
    <property type="entry name" value="MITOCHONDRIAL OUTER MEMBRANE PROTEIN 25"/>
    <property type="match status" value="1"/>
</dbReference>
<dbReference type="AlphaFoldDB" id="A0AAN7WLK2"/>
<evidence type="ECO:0000256" key="11">
    <source>
        <dbReference type="SAM" id="Phobius"/>
    </source>
</evidence>
<dbReference type="GO" id="GO:0033617">
    <property type="term" value="P:mitochondrial respiratory chain complex IV assembly"/>
    <property type="evidence" value="ECO:0007669"/>
    <property type="project" value="TreeGrafter"/>
</dbReference>
<name>A0AAN7WLK2_9SACH</name>
<sequence>MGFGNKVFRSARQQAAFDKSLAGKYQRLLKKNPFLFFGVPFCSMIVIGSYWLAGFTSVKYEREDRRIHEFHEEEILTLRKKQRKVDVKEEYYRLQGLADEDWEPVRVERLEGESENVW</sequence>
<dbReference type="PANTHER" id="PTHR17130:SF14">
    <property type="entry name" value="CYTOCHROME C OXIDASE ASSEMBLY PROTEIN COX16 HOMOLOG, MITOCHONDRIAL"/>
    <property type="match status" value="1"/>
</dbReference>
<dbReference type="Proteomes" id="UP001306508">
    <property type="component" value="Unassembled WGS sequence"/>
</dbReference>
<evidence type="ECO:0000313" key="12">
    <source>
        <dbReference type="EMBL" id="KAK5780819.1"/>
    </source>
</evidence>
<evidence type="ECO:0000256" key="10">
    <source>
        <dbReference type="ARBA" id="ARBA00023136"/>
    </source>
</evidence>
<gene>
    <name evidence="12" type="ORF">RI543_001944</name>
</gene>
<dbReference type="InterPro" id="IPR020164">
    <property type="entry name" value="Cyt_c_Oxase_assmbl_COX16"/>
</dbReference>
<comment type="function">
    <text evidence="1">Required for the assembly of the mitochondrial respiratory chain complex IV (CIV), also known as cytochrome c oxidase. May participate in merging the COX1 and COX2 assembly lines.</text>
</comment>
<evidence type="ECO:0000256" key="3">
    <source>
        <dbReference type="ARBA" id="ARBA00008370"/>
    </source>
</evidence>
<accession>A0AAN7WLK2</accession>
<keyword evidence="7" id="KW-0999">Mitochondrion inner membrane</keyword>
<evidence type="ECO:0000256" key="1">
    <source>
        <dbReference type="ARBA" id="ARBA00002490"/>
    </source>
</evidence>
<evidence type="ECO:0000256" key="7">
    <source>
        <dbReference type="ARBA" id="ARBA00022792"/>
    </source>
</evidence>
<comment type="caution">
    <text evidence="12">The sequence shown here is derived from an EMBL/GenBank/DDBJ whole genome shotgun (WGS) entry which is preliminary data.</text>
</comment>
<evidence type="ECO:0000256" key="9">
    <source>
        <dbReference type="ARBA" id="ARBA00023128"/>
    </source>
</evidence>
<keyword evidence="8 11" id="KW-1133">Transmembrane helix</keyword>
<dbReference type="EMBL" id="JAWIZZ010000040">
    <property type="protein sequence ID" value="KAK5780819.1"/>
    <property type="molecule type" value="Genomic_DNA"/>
</dbReference>
<feature type="transmembrane region" description="Helical" evidence="11">
    <location>
        <begin position="34"/>
        <end position="53"/>
    </location>
</feature>
<organism evidence="12 13">
    <name type="scientific">Arxiozyma heterogenica</name>
    <dbReference type="NCBI Taxonomy" id="278026"/>
    <lineage>
        <taxon>Eukaryota</taxon>
        <taxon>Fungi</taxon>
        <taxon>Dikarya</taxon>
        <taxon>Ascomycota</taxon>
        <taxon>Saccharomycotina</taxon>
        <taxon>Saccharomycetes</taxon>
        <taxon>Saccharomycetales</taxon>
        <taxon>Saccharomycetaceae</taxon>
        <taxon>Arxiozyma</taxon>
    </lineage>
</organism>
<keyword evidence="13" id="KW-1185">Reference proteome</keyword>
<evidence type="ECO:0000256" key="4">
    <source>
        <dbReference type="ARBA" id="ARBA00015368"/>
    </source>
</evidence>
<keyword evidence="10 11" id="KW-0472">Membrane</keyword>
<evidence type="ECO:0000313" key="13">
    <source>
        <dbReference type="Proteomes" id="UP001306508"/>
    </source>
</evidence>
<dbReference type="GO" id="GO:0005743">
    <property type="term" value="C:mitochondrial inner membrane"/>
    <property type="evidence" value="ECO:0007669"/>
    <property type="project" value="UniProtKB-SubCell"/>
</dbReference>